<dbReference type="PANTHER" id="PTHR42901:SF1">
    <property type="entry name" value="ALCOHOL DEHYDROGENASE"/>
    <property type="match status" value="1"/>
</dbReference>
<dbReference type="InterPro" id="IPR036291">
    <property type="entry name" value="NAD(P)-bd_dom_sf"/>
</dbReference>
<dbReference type="PIRSF" id="PIRSF000126">
    <property type="entry name" value="11-beta-HSD1"/>
    <property type="match status" value="1"/>
</dbReference>
<protein>
    <submittedName>
        <fullName evidence="5">SDR family NAD(P)-dependent oxidoreductase</fullName>
    </submittedName>
</protein>
<dbReference type="Proteomes" id="UP000634229">
    <property type="component" value="Unassembled WGS sequence"/>
</dbReference>
<dbReference type="InterPro" id="IPR002347">
    <property type="entry name" value="SDR_fam"/>
</dbReference>
<dbReference type="PRINTS" id="PR00081">
    <property type="entry name" value="GDHRDH"/>
</dbReference>
<evidence type="ECO:0000256" key="2">
    <source>
        <dbReference type="ARBA" id="ARBA00023002"/>
    </source>
</evidence>
<dbReference type="PROSITE" id="PS00061">
    <property type="entry name" value="ADH_SHORT"/>
    <property type="match status" value="1"/>
</dbReference>
<dbReference type="PRINTS" id="PR00080">
    <property type="entry name" value="SDRFAMILY"/>
</dbReference>
<feature type="compositionally biased region" description="Basic and acidic residues" evidence="4">
    <location>
        <begin position="1"/>
        <end position="12"/>
    </location>
</feature>
<dbReference type="SUPFAM" id="SSF51735">
    <property type="entry name" value="NAD(P)-binding Rossmann-fold domains"/>
    <property type="match status" value="1"/>
</dbReference>
<accession>A0ABS1NCK2</accession>
<feature type="region of interest" description="Disordered" evidence="4">
    <location>
        <begin position="1"/>
        <end position="27"/>
    </location>
</feature>
<evidence type="ECO:0000313" key="6">
    <source>
        <dbReference type="Proteomes" id="UP000634229"/>
    </source>
</evidence>
<evidence type="ECO:0000256" key="4">
    <source>
        <dbReference type="SAM" id="MobiDB-lite"/>
    </source>
</evidence>
<proteinExistence type="inferred from homology"/>
<dbReference type="EMBL" id="JAERRF010000006">
    <property type="protein sequence ID" value="MBL1097556.1"/>
    <property type="molecule type" value="Genomic_DNA"/>
</dbReference>
<name>A0ABS1NCK2_9ACTN</name>
<comment type="caution">
    <text evidence="5">The sequence shown here is derived from an EMBL/GenBank/DDBJ whole genome shotgun (WGS) entry which is preliminary data.</text>
</comment>
<organism evidence="5 6">
    <name type="scientific">Streptomyces coffeae</name>
    <dbReference type="NCBI Taxonomy" id="621382"/>
    <lineage>
        <taxon>Bacteria</taxon>
        <taxon>Bacillati</taxon>
        <taxon>Actinomycetota</taxon>
        <taxon>Actinomycetes</taxon>
        <taxon>Kitasatosporales</taxon>
        <taxon>Streptomycetaceae</taxon>
        <taxon>Streptomyces</taxon>
    </lineage>
</organism>
<evidence type="ECO:0000313" key="5">
    <source>
        <dbReference type="EMBL" id="MBL1097556.1"/>
    </source>
</evidence>
<dbReference type="InterPro" id="IPR020904">
    <property type="entry name" value="Sc_DH/Rdtase_CS"/>
</dbReference>
<comment type="similarity">
    <text evidence="1 3">Belongs to the short-chain dehydrogenases/reductases (SDR) family.</text>
</comment>
<keyword evidence="2" id="KW-0560">Oxidoreductase</keyword>
<evidence type="ECO:0000256" key="1">
    <source>
        <dbReference type="ARBA" id="ARBA00006484"/>
    </source>
</evidence>
<dbReference type="Gene3D" id="3.40.50.720">
    <property type="entry name" value="NAD(P)-binding Rossmann-like Domain"/>
    <property type="match status" value="1"/>
</dbReference>
<dbReference type="PANTHER" id="PTHR42901">
    <property type="entry name" value="ALCOHOL DEHYDROGENASE"/>
    <property type="match status" value="1"/>
</dbReference>
<reference evidence="5 6" key="1">
    <citation type="submission" date="2021-01" db="EMBL/GenBank/DDBJ databases">
        <title>WGS of actinomycetes isolated from Thailand.</title>
        <authorList>
            <person name="Thawai C."/>
        </authorList>
    </citation>
    <scope>NUCLEOTIDE SEQUENCE [LARGE SCALE GENOMIC DNA]</scope>
    <source>
        <strain evidence="5 6">CA1R205</strain>
    </source>
</reference>
<sequence>MLTADDRPREQGVRVTETRTGNDGGAGGADAPLAGCAVLVTGASSGIGAATARSLARQGADLALVARRTDRLEKLASGIREQGRSCVALTADLRDSAQARQAVEDAAERFGRLDVLVNSVGFVATGDIEEGDSENWERMIDLNVKAVLHTSQKALPHLLRAAAEGPRGVADLVSVSSVAGRLARAHNAVYSATKHAVGAFSEALRQEVTARGVRVGVVEPGMTATEMTADSTTGAVARGMPRELWLQAEDIARSITFMVTQPPHAAINEILVRPTAQSH</sequence>
<evidence type="ECO:0000256" key="3">
    <source>
        <dbReference type="RuleBase" id="RU000363"/>
    </source>
</evidence>
<keyword evidence="6" id="KW-1185">Reference proteome</keyword>
<gene>
    <name evidence="5" type="ORF">JK363_12855</name>
</gene>
<dbReference type="Pfam" id="PF00106">
    <property type="entry name" value="adh_short"/>
    <property type="match status" value="1"/>
</dbReference>